<keyword evidence="2" id="KW-0732">Signal</keyword>
<evidence type="ECO:0000256" key="2">
    <source>
        <dbReference type="SAM" id="SignalP"/>
    </source>
</evidence>
<dbReference type="AlphaFoldDB" id="A0A5Q0TEI1"/>
<keyword evidence="4" id="KW-1185">Reference proteome</keyword>
<protein>
    <recommendedName>
        <fullName evidence="5">Outer membrane protein beta-barrel domain-containing protein</fullName>
    </recommendedName>
</protein>
<gene>
    <name evidence="3" type="ORF">GFB47_07395</name>
</gene>
<evidence type="ECO:0000256" key="1">
    <source>
        <dbReference type="SAM" id="MobiDB-lite"/>
    </source>
</evidence>
<dbReference type="RefSeq" id="WP_153447403.1">
    <property type="nucleotide sequence ID" value="NZ_CP045699.1"/>
</dbReference>
<sequence length="337" mass="37352">MFNQIIISFIAFTALLSTAVGAQTNQSHASNPQSNDLIGPQENPNNDRMFPIWGKEARDRGYVLPKTYGLSLSYFSMDQPININSINLSGPIKGLPNKDLSTVSNAIFDQYLDISDAKQEATNVTLRADMWLFPFLNVYGLVGVTDGTSSAPITCKSGRPTRVIGNPLAPIMNQICGKNPDETRRIGTFDLDYRGTTYGVGMTVAGGVGNWFTIVDMNYSRTELDILDGQIDSVVISPRIGYRFMPLNKELRVWVGAMYQGVQQEMGGELNDILSGQLRAKVNQIAPDGKFNVKQELESEWNTTLGFNYVLNSTWDVITEFGFGERTSAFAGLEYRY</sequence>
<accession>A0A5Q0TEI1</accession>
<evidence type="ECO:0000313" key="3">
    <source>
        <dbReference type="EMBL" id="QGA65254.1"/>
    </source>
</evidence>
<feature type="region of interest" description="Disordered" evidence="1">
    <location>
        <begin position="25"/>
        <end position="50"/>
    </location>
</feature>
<evidence type="ECO:0008006" key="5">
    <source>
        <dbReference type="Google" id="ProtNLM"/>
    </source>
</evidence>
<dbReference type="EMBL" id="CP045699">
    <property type="protein sequence ID" value="QGA65254.1"/>
    <property type="molecule type" value="Genomic_DNA"/>
</dbReference>
<reference evidence="3 4" key="1">
    <citation type="submission" date="2019-10" db="EMBL/GenBank/DDBJ databases">
        <title>Vibrio sp. nov., isolated from Coralline algae surface.</title>
        <authorList>
            <person name="Geng Y."/>
            <person name="Zhang X."/>
        </authorList>
    </citation>
    <scope>NUCLEOTIDE SEQUENCE [LARGE SCALE GENOMIC DNA]</scope>
    <source>
        <strain evidence="3 4">SM1977</strain>
    </source>
</reference>
<feature type="compositionally biased region" description="Polar residues" evidence="1">
    <location>
        <begin position="25"/>
        <end position="46"/>
    </location>
</feature>
<evidence type="ECO:0000313" key="4">
    <source>
        <dbReference type="Proteomes" id="UP000348942"/>
    </source>
</evidence>
<proteinExistence type="predicted"/>
<dbReference type="Proteomes" id="UP000348942">
    <property type="component" value="Chromosome 1"/>
</dbReference>
<feature type="signal peptide" evidence="2">
    <location>
        <begin position="1"/>
        <end position="22"/>
    </location>
</feature>
<feature type="chain" id="PRO_5024432167" description="Outer membrane protein beta-barrel domain-containing protein" evidence="2">
    <location>
        <begin position="23"/>
        <end position="337"/>
    </location>
</feature>
<organism evidence="3 4">
    <name type="scientific">Vibrio algicola</name>
    <dbReference type="NCBI Taxonomy" id="2662262"/>
    <lineage>
        <taxon>Bacteria</taxon>
        <taxon>Pseudomonadati</taxon>
        <taxon>Pseudomonadota</taxon>
        <taxon>Gammaproteobacteria</taxon>
        <taxon>Vibrionales</taxon>
        <taxon>Vibrionaceae</taxon>
        <taxon>Vibrio</taxon>
    </lineage>
</organism>
<name>A0A5Q0TEI1_9VIBR</name>